<dbReference type="RefSeq" id="WP_268609265.1">
    <property type="nucleotide sequence ID" value="NZ_CP113797.1"/>
</dbReference>
<gene>
    <name evidence="1" type="ORF">OXH18_20195</name>
</gene>
<keyword evidence="2" id="KW-1185">Reference proteome</keyword>
<dbReference type="EMBL" id="CP113797">
    <property type="protein sequence ID" value="WAL59470.1"/>
    <property type="molecule type" value="Genomic_DNA"/>
</dbReference>
<sequence>MMYSYSNPRVSIELDANLIEWVDQLITEAPEQWSTLSPEQLEQKRTQVIEEAIHLWCQNKAQQRLQQAADLHRQRHNQDETGWLV</sequence>
<accession>A0A9E8ZAB0</accession>
<organism evidence="1 2">
    <name type="scientific">Thermocoleostomius sinensis A174</name>
    <dbReference type="NCBI Taxonomy" id="2016057"/>
    <lineage>
        <taxon>Bacteria</taxon>
        <taxon>Bacillati</taxon>
        <taxon>Cyanobacteriota</taxon>
        <taxon>Cyanophyceae</taxon>
        <taxon>Oculatellales</taxon>
        <taxon>Oculatellaceae</taxon>
        <taxon>Thermocoleostomius</taxon>
    </lineage>
</organism>
<dbReference type="KEGG" id="tsin:OXH18_20195"/>
<dbReference type="AlphaFoldDB" id="A0A9E8ZAB0"/>
<protein>
    <submittedName>
        <fullName evidence="1">Uncharacterized protein</fullName>
    </submittedName>
</protein>
<proteinExistence type="predicted"/>
<evidence type="ECO:0000313" key="1">
    <source>
        <dbReference type="EMBL" id="WAL59470.1"/>
    </source>
</evidence>
<evidence type="ECO:0000313" key="2">
    <source>
        <dbReference type="Proteomes" id="UP001163152"/>
    </source>
</evidence>
<reference evidence="1" key="1">
    <citation type="submission" date="2022-12" db="EMBL/GenBank/DDBJ databases">
        <title>Polyphasic identification of a Novel Hot-Spring Cyanobacterium Ocullathermofonsia sinensis gen nov. sp. nov. and Genomic Insights on its Adaptations to the Thermal Habitat.</title>
        <authorList>
            <person name="Daroch M."/>
            <person name="Tang J."/>
            <person name="Jiang Y."/>
        </authorList>
    </citation>
    <scope>NUCLEOTIDE SEQUENCE</scope>
    <source>
        <strain evidence="1">PKUAC-SCTA174</strain>
    </source>
</reference>
<dbReference type="Proteomes" id="UP001163152">
    <property type="component" value="Chromosome"/>
</dbReference>
<name>A0A9E8ZAB0_9CYAN</name>